<dbReference type="Proteomes" id="UP000636479">
    <property type="component" value="Unassembled WGS sequence"/>
</dbReference>
<name>A0A8H6TC86_9AGAR</name>
<dbReference type="AlphaFoldDB" id="A0A8H6TC86"/>
<feature type="compositionally biased region" description="Polar residues" evidence="1">
    <location>
        <begin position="23"/>
        <end position="42"/>
    </location>
</feature>
<dbReference type="RefSeq" id="XP_037225906.1">
    <property type="nucleotide sequence ID" value="XM_037357996.1"/>
</dbReference>
<sequence length="186" mass="20393">MASGYSYRHPYGTDLGRKPPPSNAHSGNRYSHHSSQATNGQYGQIYAPLPPSDMPPSGYQYNTYPPAAPSHHYQNRDRQTPDAGLQHAPDPNNSTRSEAQNTDTSSPGPSQRRTMEVSVKFARNQHVQIRLNAASGWIPAVVVAVLELIGKKVGFQYQVNYTVGGAEATEYIPGNSRNIRAAPHMH</sequence>
<evidence type="ECO:0000256" key="1">
    <source>
        <dbReference type="SAM" id="MobiDB-lite"/>
    </source>
</evidence>
<protein>
    <submittedName>
        <fullName evidence="2">Uncharacterized protein</fullName>
    </submittedName>
</protein>
<evidence type="ECO:0000313" key="2">
    <source>
        <dbReference type="EMBL" id="KAF7315883.1"/>
    </source>
</evidence>
<dbReference type="GeneID" id="59340512"/>
<reference evidence="2" key="1">
    <citation type="submission" date="2020-05" db="EMBL/GenBank/DDBJ databases">
        <title>Mycena genomes resolve the evolution of fungal bioluminescence.</title>
        <authorList>
            <person name="Tsai I.J."/>
        </authorList>
    </citation>
    <scope>NUCLEOTIDE SEQUENCE</scope>
    <source>
        <strain evidence="2">171206Taipei</strain>
    </source>
</reference>
<feature type="compositionally biased region" description="Polar residues" evidence="1">
    <location>
        <begin position="91"/>
        <end position="112"/>
    </location>
</feature>
<comment type="caution">
    <text evidence="2">The sequence shown here is derived from an EMBL/GenBank/DDBJ whole genome shotgun (WGS) entry which is preliminary data.</text>
</comment>
<feature type="region of interest" description="Disordered" evidence="1">
    <location>
        <begin position="1"/>
        <end position="114"/>
    </location>
</feature>
<accession>A0A8H6TC86</accession>
<dbReference type="EMBL" id="JACAZF010000001">
    <property type="protein sequence ID" value="KAF7315883.1"/>
    <property type="molecule type" value="Genomic_DNA"/>
</dbReference>
<evidence type="ECO:0000313" key="3">
    <source>
        <dbReference type="Proteomes" id="UP000636479"/>
    </source>
</evidence>
<keyword evidence="3" id="KW-1185">Reference proteome</keyword>
<gene>
    <name evidence="2" type="ORF">MIND_00104800</name>
</gene>
<organism evidence="2 3">
    <name type="scientific">Mycena indigotica</name>
    <dbReference type="NCBI Taxonomy" id="2126181"/>
    <lineage>
        <taxon>Eukaryota</taxon>
        <taxon>Fungi</taxon>
        <taxon>Dikarya</taxon>
        <taxon>Basidiomycota</taxon>
        <taxon>Agaricomycotina</taxon>
        <taxon>Agaricomycetes</taxon>
        <taxon>Agaricomycetidae</taxon>
        <taxon>Agaricales</taxon>
        <taxon>Marasmiineae</taxon>
        <taxon>Mycenaceae</taxon>
        <taxon>Mycena</taxon>
    </lineage>
</organism>
<proteinExistence type="predicted"/>